<dbReference type="GeneID" id="89945460"/>
<sequence>MNNELKIWLDEQVKNGIPLEKTAAVDAFWFAQEEQRQVVMAATMEASRKALYVGNMHSIIESQNSSTLTTSLQKYQDQNLDTLLSFNGKSLASILKTEGQRLFVEYSKLDAFQKNLCSYCLNGILDISSTSLQKQLFTENEWSYIQDCFKERDHLPHLSKDVKGRILGLVKLTTSGQFLEAYNRCLKHVTKVSTDDTWLFKVLAHVINCYNERAQIFQPSFDPTTTECNYMAKLWYEVFELMFGTTQLHPKWGESVPDATTAIELLNNNNKSHTIGCKIDGRILYKDNQSIDLCHIEASKTACTESKLQNDKVKLAIETKCSLDSIISKSTHPTFKKRKTIKSNQIRKTEDLSTDSNTSYL</sequence>
<gene>
    <name evidence="1" type="ORF">ATC70_001758</name>
</gene>
<dbReference type="Proteomes" id="UP001304243">
    <property type="component" value="Unassembled WGS sequence"/>
</dbReference>
<reference evidence="1 2" key="1">
    <citation type="submission" date="2022-11" db="EMBL/GenBank/DDBJ databases">
        <title>Mucor velutinosus strain NIH1002 WGS.</title>
        <authorList>
            <person name="Subramanian P."/>
            <person name="Mullikin J.C."/>
            <person name="Segre J.A."/>
            <person name="Zelazny A.M."/>
        </authorList>
    </citation>
    <scope>NUCLEOTIDE SEQUENCE [LARGE SCALE GENOMIC DNA]</scope>
    <source>
        <strain evidence="1 2">NIH1002</strain>
    </source>
</reference>
<keyword evidence="2" id="KW-1185">Reference proteome</keyword>
<dbReference type="RefSeq" id="XP_064680837.1">
    <property type="nucleotide sequence ID" value="XM_064821151.1"/>
</dbReference>
<protein>
    <submittedName>
        <fullName evidence="1">Uncharacterized protein</fullName>
    </submittedName>
</protein>
<accession>A0AAN7DB05</accession>
<evidence type="ECO:0000313" key="2">
    <source>
        <dbReference type="Proteomes" id="UP001304243"/>
    </source>
</evidence>
<organism evidence="1 2">
    <name type="scientific">Mucor velutinosus</name>
    <dbReference type="NCBI Taxonomy" id="708070"/>
    <lineage>
        <taxon>Eukaryota</taxon>
        <taxon>Fungi</taxon>
        <taxon>Fungi incertae sedis</taxon>
        <taxon>Mucoromycota</taxon>
        <taxon>Mucoromycotina</taxon>
        <taxon>Mucoromycetes</taxon>
        <taxon>Mucorales</taxon>
        <taxon>Mucorineae</taxon>
        <taxon>Mucoraceae</taxon>
        <taxon>Mucor</taxon>
    </lineage>
</organism>
<comment type="caution">
    <text evidence="1">The sequence shown here is derived from an EMBL/GenBank/DDBJ whole genome shotgun (WGS) entry which is preliminary data.</text>
</comment>
<name>A0AAN7DB05_9FUNG</name>
<proteinExistence type="predicted"/>
<dbReference type="EMBL" id="JASEJX010000015">
    <property type="protein sequence ID" value="KAK4514171.1"/>
    <property type="molecule type" value="Genomic_DNA"/>
</dbReference>
<dbReference type="AlphaFoldDB" id="A0AAN7DB05"/>
<evidence type="ECO:0000313" key="1">
    <source>
        <dbReference type="EMBL" id="KAK4514171.1"/>
    </source>
</evidence>